<name>A0A1I7W836_HETBA</name>
<evidence type="ECO:0000313" key="1">
    <source>
        <dbReference type="Proteomes" id="UP000095283"/>
    </source>
</evidence>
<keyword evidence="1" id="KW-1185">Reference proteome</keyword>
<organism evidence="1 2">
    <name type="scientific">Heterorhabditis bacteriophora</name>
    <name type="common">Entomopathogenic nematode worm</name>
    <dbReference type="NCBI Taxonomy" id="37862"/>
    <lineage>
        <taxon>Eukaryota</taxon>
        <taxon>Metazoa</taxon>
        <taxon>Ecdysozoa</taxon>
        <taxon>Nematoda</taxon>
        <taxon>Chromadorea</taxon>
        <taxon>Rhabditida</taxon>
        <taxon>Rhabditina</taxon>
        <taxon>Rhabditomorpha</taxon>
        <taxon>Strongyloidea</taxon>
        <taxon>Heterorhabditidae</taxon>
        <taxon>Heterorhabditis</taxon>
    </lineage>
</organism>
<dbReference type="AlphaFoldDB" id="A0A1I7W836"/>
<dbReference type="WBParaSite" id="Hba_00782">
    <property type="protein sequence ID" value="Hba_00782"/>
    <property type="gene ID" value="Hba_00782"/>
</dbReference>
<proteinExistence type="predicted"/>
<sequence length="33" mass="3850">MLNIMCTCGATHYIQRIFLGQRCSLLQISFKMK</sequence>
<dbReference type="Proteomes" id="UP000095283">
    <property type="component" value="Unplaced"/>
</dbReference>
<reference evidence="2" key="1">
    <citation type="submission" date="2016-11" db="UniProtKB">
        <authorList>
            <consortium name="WormBaseParasite"/>
        </authorList>
    </citation>
    <scope>IDENTIFICATION</scope>
</reference>
<evidence type="ECO:0000313" key="2">
    <source>
        <dbReference type="WBParaSite" id="Hba_00782"/>
    </source>
</evidence>
<protein>
    <submittedName>
        <fullName evidence="2">Uncharacterized protein</fullName>
    </submittedName>
</protein>
<accession>A0A1I7W836</accession>